<name>A0A7W6EUG9_9BACT</name>
<sequence>MTQFNEDNYSIILLNNYKPLPLIHSSDSFIWKPMEKKELKEKVYSELVGLTKALANPYRLQIIDLLAQSSRTVEEIATQLDVSIANASQHLQTLKGAQLVSIQKEGHYVHYRLADEKVYLVWKSLRDLGIERFAQIERTLKDFREQKNSFQSISIDELIEKVRQENVVVLDVRPEKEYRAGHIPQALSVPMEHLSERIAALPKDKPVIVYCRGPFCVFADEAVEQLQKQGIKAWRLEEGFPDWKSRNLPFHMA</sequence>
<dbReference type="PRINTS" id="PR00778">
    <property type="entry name" value="HTHARSR"/>
</dbReference>
<dbReference type="PANTHER" id="PTHR43031:SF1">
    <property type="entry name" value="PYRIDINE NUCLEOTIDE-DISULPHIDE OXIDOREDUCTASE"/>
    <property type="match status" value="1"/>
</dbReference>
<dbReference type="SUPFAM" id="SSF46785">
    <property type="entry name" value="Winged helix' DNA-binding domain"/>
    <property type="match status" value="1"/>
</dbReference>
<dbReference type="SMART" id="SM00418">
    <property type="entry name" value="HTH_ARSR"/>
    <property type="match status" value="1"/>
</dbReference>
<reference evidence="3 4" key="1">
    <citation type="submission" date="2020-08" db="EMBL/GenBank/DDBJ databases">
        <title>Genomic Encyclopedia of Type Strains, Phase IV (KMG-IV): sequencing the most valuable type-strain genomes for metagenomic binning, comparative biology and taxonomic classification.</title>
        <authorList>
            <person name="Goeker M."/>
        </authorList>
    </citation>
    <scope>NUCLEOTIDE SEQUENCE [LARGE SCALE GENOMIC DNA]</scope>
    <source>
        <strain evidence="3 4">DSM 17976</strain>
    </source>
</reference>
<dbReference type="NCBIfam" id="NF033788">
    <property type="entry name" value="HTH_metalloreg"/>
    <property type="match status" value="1"/>
</dbReference>
<dbReference type="InterPro" id="IPR011991">
    <property type="entry name" value="ArsR-like_HTH"/>
</dbReference>
<dbReference type="GO" id="GO:0003677">
    <property type="term" value="F:DNA binding"/>
    <property type="evidence" value="ECO:0007669"/>
    <property type="project" value="UniProtKB-KW"/>
</dbReference>
<dbReference type="Gene3D" id="1.10.10.10">
    <property type="entry name" value="Winged helix-like DNA-binding domain superfamily/Winged helix DNA-binding domain"/>
    <property type="match status" value="1"/>
</dbReference>
<dbReference type="SMART" id="SM00450">
    <property type="entry name" value="RHOD"/>
    <property type="match status" value="1"/>
</dbReference>
<dbReference type="CDD" id="cd00090">
    <property type="entry name" value="HTH_ARSR"/>
    <property type="match status" value="1"/>
</dbReference>
<feature type="domain" description="Rhodanese" evidence="1">
    <location>
        <begin position="163"/>
        <end position="252"/>
    </location>
</feature>
<keyword evidence="3" id="KW-0238">DNA-binding</keyword>
<dbReference type="Proteomes" id="UP000541352">
    <property type="component" value="Unassembled WGS sequence"/>
</dbReference>
<dbReference type="RefSeq" id="WP_310587032.1">
    <property type="nucleotide sequence ID" value="NZ_JACIBY010000037.1"/>
</dbReference>
<dbReference type="Pfam" id="PF00581">
    <property type="entry name" value="Rhodanese"/>
    <property type="match status" value="1"/>
</dbReference>
<dbReference type="InterPro" id="IPR036388">
    <property type="entry name" value="WH-like_DNA-bd_sf"/>
</dbReference>
<dbReference type="SUPFAM" id="SSF52821">
    <property type="entry name" value="Rhodanese/Cell cycle control phosphatase"/>
    <property type="match status" value="1"/>
</dbReference>
<feature type="domain" description="HTH arsR-type" evidence="2">
    <location>
        <begin position="39"/>
        <end position="133"/>
    </location>
</feature>
<dbReference type="Pfam" id="PF01022">
    <property type="entry name" value="HTH_5"/>
    <property type="match status" value="1"/>
</dbReference>
<dbReference type="PROSITE" id="PS50206">
    <property type="entry name" value="RHODANESE_3"/>
    <property type="match status" value="1"/>
</dbReference>
<evidence type="ECO:0000259" key="1">
    <source>
        <dbReference type="PROSITE" id="PS50206"/>
    </source>
</evidence>
<dbReference type="InterPro" id="IPR036873">
    <property type="entry name" value="Rhodanese-like_dom_sf"/>
</dbReference>
<evidence type="ECO:0000313" key="3">
    <source>
        <dbReference type="EMBL" id="MBB3842401.1"/>
    </source>
</evidence>
<evidence type="ECO:0000259" key="2">
    <source>
        <dbReference type="PROSITE" id="PS50987"/>
    </source>
</evidence>
<keyword evidence="4" id="KW-1185">Reference proteome</keyword>
<dbReference type="InterPro" id="IPR036390">
    <property type="entry name" value="WH_DNA-bd_sf"/>
</dbReference>
<dbReference type="Gene3D" id="3.40.250.10">
    <property type="entry name" value="Rhodanese-like domain"/>
    <property type="match status" value="1"/>
</dbReference>
<dbReference type="InterPro" id="IPR001845">
    <property type="entry name" value="HTH_ArsR_DNA-bd_dom"/>
</dbReference>
<dbReference type="PANTHER" id="PTHR43031">
    <property type="entry name" value="FAD-DEPENDENT OXIDOREDUCTASE"/>
    <property type="match status" value="1"/>
</dbReference>
<dbReference type="GO" id="GO:0016740">
    <property type="term" value="F:transferase activity"/>
    <property type="evidence" value="ECO:0007669"/>
    <property type="project" value="UniProtKB-KW"/>
</dbReference>
<dbReference type="InterPro" id="IPR001763">
    <property type="entry name" value="Rhodanese-like_dom"/>
</dbReference>
<dbReference type="GO" id="GO:0003700">
    <property type="term" value="F:DNA-binding transcription factor activity"/>
    <property type="evidence" value="ECO:0007669"/>
    <property type="project" value="InterPro"/>
</dbReference>
<dbReference type="EMBL" id="JACIBY010000037">
    <property type="protein sequence ID" value="MBB3842401.1"/>
    <property type="molecule type" value="Genomic_DNA"/>
</dbReference>
<evidence type="ECO:0000313" key="4">
    <source>
        <dbReference type="Proteomes" id="UP000541352"/>
    </source>
</evidence>
<comment type="caution">
    <text evidence="3">The sequence shown here is derived from an EMBL/GenBank/DDBJ whole genome shotgun (WGS) entry which is preliminary data.</text>
</comment>
<dbReference type="PROSITE" id="PS50987">
    <property type="entry name" value="HTH_ARSR_2"/>
    <property type="match status" value="1"/>
</dbReference>
<keyword evidence="3" id="KW-0808">Transferase</keyword>
<accession>A0A7W6EUG9</accession>
<dbReference type="CDD" id="cd00158">
    <property type="entry name" value="RHOD"/>
    <property type="match status" value="1"/>
</dbReference>
<gene>
    <name evidence="3" type="ORF">FHS57_006432</name>
</gene>
<dbReference type="InterPro" id="IPR050229">
    <property type="entry name" value="GlpE_sulfurtransferase"/>
</dbReference>
<protein>
    <submittedName>
        <fullName evidence="3">Rhodanese-related sulfurtransferase/DNA-binding transcriptional ArsR family regulator</fullName>
    </submittedName>
</protein>
<proteinExistence type="predicted"/>
<organism evidence="3 4">
    <name type="scientific">Runella defluvii</name>
    <dbReference type="NCBI Taxonomy" id="370973"/>
    <lineage>
        <taxon>Bacteria</taxon>
        <taxon>Pseudomonadati</taxon>
        <taxon>Bacteroidota</taxon>
        <taxon>Cytophagia</taxon>
        <taxon>Cytophagales</taxon>
        <taxon>Spirosomataceae</taxon>
        <taxon>Runella</taxon>
    </lineage>
</organism>
<dbReference type="AlphaFoldDB" id="A0A7W6EUG9"/>